<evidence type="ECO:0000256" key="10">
    <source>
        <dbReference type="ARBA" id="ARBA00046435"/>
    </source>
</evidence>
<dbReference type="Proteomes" id="UP000314294">
    <property type="component" value="Unassembled WGS sequence"/>
</dbReference>
<dbReference type="InterPro" id="IPR048256">
    <property type="entry name" value="Tektin-like"/>
</dbReference>
<keyword evidence="5" id="KW-0175">Coiled coil</keyword>
<dbReference type="PANTHER" id="PTHR19960">
    <property type="entry name" value="TEKTIN"/>
    <property type="match status" value="1"/>
</dbReference>
<comment type="subunit">
    <text evidence="10">Microtubule inner protein component of sperm flagellar doublet microtubules.</text>
</comment>
<dbReference type="PANTHER" id="PTHR19960:SF25">
    <property type="entry name" value="TEKTIN-1"/>
    <property type="match status" value="1"/>
</dbReference>
<accession>A0A4Z2H7L7</accession>
<evidence type="ECO:0000256" key="4">
    <source>
        <dbReference type="ARBA" id="ARBA00022846"/>
    </source>
</evidence>
<evidence type="ECO:0000256" key="2">
    <source>
        <dbReference type="ARBA" id="ARBA00007209"/>
    </source>
</evidence>
<proteinExistence type="inferred from homology"/>
<dbReference type="GO" id="GO:0005930">
    <property type="term" value="C:axoneme"/>
    <property type="evidence" value="ECO:0007669"/>
    <property type="project" value="UniProtKB-SubCell"/>
</dbReference>
<comment type="similarity">
    <text evidence="2 11">Belongs to the tektin family.</text>
</comment>
<evidence type="ECO:0000256" key="11">
    <source>
        <dbReference type="RuleBase" id="RU367040"/>
    </source>
</evidence>
<reference evidence="12 13" key="1">
    <citation type="submission" date="2019-03" db="EMBL/GenBank/DDBJ databases">
        <title>First draft genome of Liparis tanakae, snailfish: a comprehensive survey of snailfish specific genes.</title>
        <authorList>
            <person name="Kim W."/>
            <person name="Song I."/>
            <person name="Jeong J.-H."/>
            <person name="Kim D."/>
            <person name="Kim S."/>
            <person name="Ryu S."/>
            <person name="Song J.Y."/>
            <person name="Lee S.K."/>
        </authorList>
    </citation>
    <scope>NUCLEOTIDE SEQUENCE [LARGE SCALE GENOMIC DNA]</scope>
    <source>
        <tissue evidence="12">Muscle</tissue>
    </source>
</reference>
<evidence type="ECO:0000256" key="3">
    <source>
        <dbReference type="ARBA" id="ARBA00022490"/>
    </source>
</evidence>
<evidence type="ECO:0000313" key="13">
    <source>
        <dbReference type="Proteomes" id="UP000314294"/>
    </source>
</evidence>
<evidence type="ECO:0000256" key="9">
    <source>
        <dbReference type="ARBA" id="ARBA00045224"/>
    </source>
</evidence>
<keyword evidence="13" id="KW-1185">Reference proteome</keyword>
<comment type="caution">
    <text evidence="12">The sequence shown here is derived from an EMBL/GenBank/DDBJ whole genome shotgun (WGS) entry which is preliminary data.</text>
</comment>
<organism evidence="12 13">
    <name type="scientific">Liparis tanakae</name>
    <name type="common">Tanaka's snailfish</name>
    <dbReference type="NCBI Taxonomy" id="230148"/>
    <lineage>
        <taxon>Eukaryota</taxon>
        <taxon>Metazoa</taxon>
        <taxon>Chordata</taxon>
        <taxon>Craniata</taxon>
        <taxon>Vertebrata</taxon>
        <taxon>Euteleostomi</taxon>
        <taxon>Actinopterygii</taxon>
        <taxon>Neopterygii</taxon>
        <taxon>Teleostei</taxon>
        <taxon>Neoteleostei</taxon>
        <taxon>Acanthomorphata</taxon>
        <taxon>Eupercaria</taxon>
        <taxon>Perciformes</taxon>
        <taxon>Cottioidei</taxon>
        <taxon>Cottales</taxon>
        <taxon>Liparidae</taxon>
        <taxon>Liparis</taxon>
    </lineage>
</organism>
<comment type="function">
    <text evidence="9">Microtubule inner protein (MIP) part of the dynein-decorated doublet microtubules (DMTs) in cilia and flagellar axoneme. Forms filamentous polymers in the walls of ciliary and flagellar microtubules.</text>
</comment>
<gene>
    <name evidence="12" type="primary">TEKT1_1</name>
    <name evidence="12" type="ORF">EYF80_028235</name>
</gene>
<dbReference type="EMBL" id="SRLO01000314">
    <property type="protein sequence ID" value="TNN61490.1"/>
    <property type="molecule type" value="Genomic_DNA"/>
</dbReference>
<evidence type="ECO:0000256" key="8">
    <source>
        <dbReference type="ARBA" id="ARBA00023273"/>
    </source>
</evidence>
<dbReference type="PRINTS" id="PR00511">
    <property type="entry name" value="TEKTIN"/>
</dbReference>
<keyword evidence="8 11" id="KW-0966">Cell projection</keyword>
<evidence type="ECO:0000313" key="12">
    <source>
        <dbReference type="EMBL" id="TNN61490.1"/>
    </source>
</evidence>
<evidence type="ECO:0000256" key="5">
    <source>
        <dbReference type="ARBA" id="ARBA00023054"/>
    </source>
</evidence>
<dbReference type="OrthoDB" id="10054259at2759"/>
<sequence length="212" mass="23725">MTTRCTQSRPDRGPALLPSLSVLPVQWENITEILMAQAEQQKVDSLALRAAVESLLEQTEADVKKQARATAAALQLHVWEIKSARSQMTEQLATIRCELAGQQQIRADLQAAISENRCVLGLAQARLALRLQRPSKEQCLDRAQCQLHAEVQQLNAHIHELSRAAAQSEEEQRALVRCQGELQENVELKTSSLHIDEVVLAHHREPLLTHSF</sequence>
<dbReference type="InterPro" id="IPR000435">
    <property type="entry name" value="Tektins"/>
</dbReference>
<dbReference type="AlphaFoldDB" id="A0A4Z2H7L7"/>
<evidence type="ECO:0000256" key="1">
    <source>
        <dbReference type="ARBA" id="ARBA00004611"/>
    </source>
</evidence>
<dbReference type="GO" id="GO:0015630">
    <property type="term" value="C:microtubule cytoskeleton"/>
    <property type="evidence" value="ECO:0007669"/>
    <property type="project" value="UniProtKB-UniRule"/>
</dbReference>
<dbReference type="Pfam" id="PF03148">
    <property type="entry name" value="Tektin"/>
    <property type="match status" value="1"/>
</dbReference>
<keyword evidence="7" id="KW-0206">Cytoskeleton</keyword>
<evidence type="ECO:0000256" key="7">
    <source>
        <dbReference type="ARBA" id="ARBA00023212"/>
    </source>
</evidence>
<evidence type="ECO:0000256" key="6">
    <source>
        <dbReference type="ARBA" id="ARBA00023069"/>
    </source>
</evidence>
<name>A0A4Z2H7L7_9TELE</name>
<keyword evidence="6 11" id="KW-0969">Cilium</keyword>
<dbReference type="GO" id="GO:0060271">
    <property type="term" value="P:cilium assembly"/>
    <property type="evidence" value="ECO:0007669"/>
    <property type="project" value="UniProtKB-UniRule"/>
</dbReference>
<keyword evidence="3" id="KW-0963">Cytoplasm</keyword>
<dbReference type="GO" id="GO:0005634">
    <property type="term" value="C:nucleus"/>
    <property type="evidence" value="ECO:0007669"/>
    <property type="project" value="TreeGrafter"/>
</dbReference>
<keyword evidence="4 11" id="KW-0282">Flagellum</keyword>
<dbReference type="GO" id="GO:0060294">
    <property type="term" value="P:cilium movement involved in cell motility"/>
    <property type="evidence" value="ECO:0007669"/>
    <property type="project" value="UniProtKB-UniRule"/>
</dbReference>
<comment type="subcellular location">
    <subcellularLocation>
        <location evidence="11">Cytoplasm</location>
        <location evidence="11">Cytoskeleton</location>
        <location evidence="11">Cilium axoneme</location>
    </subcellularLocation>
    <subcellularLocation>
        <location evidence="1">Cytoplasm</location>
        <location evidence="1">Cytoskeleton</location>
        <location evidence="1">Flagellum axoneme</location>
    </subcellularLocation>
</comment>
<protein>
    <recommendedName>
        <fullName evidence="11">Tektin</fullName>
    </recommendedName>
</protein>